<feature type="domain" description="Rhodanese" evidence="3">
    <location>
        <begin position="174"/>
        <end position="290"/>
    </location>
</feature>
<dbReference type="Pfam" id="PF00581">
    <property type="entry name" value="Rhodanese"/>
    <property type="match status" value="2"/>
</dbReference>
<dbReference type="PANTHER" id="PTHR43855">
    <property type="entry name" value="THIOSULFATE SULFURTRANSFERASE"/>
    <property type="match status" value="1"/>
</dbReference>
<feature type="domain" description="Rhodanese" evidence="3">
    <location>
        <begin position="32"/>
        <end position="143"/>
    </location>
</feature>
<evidence type="ECO:0000256" key="2">
    <source>
        <dbReference type="SAM" id="SignalP"/>
    </source>
</evidence>
<dbReference type="EMBL" id="CP046620">
    <property type="protein sequence ID" value="QHQ35017.1"/>
    <property type="molecule type" value="Genomic_DNA"/>
</dbReference>
<sequence>MPRLFTTVIAGLLALPTGAFALSPLTSANEALPQDALIIDIRAPEDFAAGHIPGAVNAPYGKFRGPAENPGRVPDAASLEETLESIGAETDKSVIVVHEGKNATDFGAAARVYWTLKSVGFSDLSVLNGGYTAWAETGAAPETGAVTPEVSDIDLTFSDDWMMTTQGVEDVVAGTSEAVLLDARPLDFFEGRQKHDAAEKAGTLSGALNFVHSAWFPGDSPVIEPSETKLTEIRDIAAAEGDKPLVSFCNTGHWAATNWFVASELAGIDNVKLYPESMVGWTLLDKAVTNGG</sequence>
<dbReference type="InterPro" id="IPR001763">
    <property type="entry name" value="Rhodanese-like_dom"/>
</dbReference>
<dbReference type="PANTHER" id="PTHR43855:SF1">
    <property type="entry name" value="THIOSULFATE SULFURTRANSFERASE"/>
    <property type="match status" value="1"/>
</dbReference>
<dbReference type="Proteomes" id="UP000464495">
    <property type="component" value="Chromosome"/>
</dbReference>
<protein>
    <submittedName>
        <fullName evidence="4">Sulfurtransferase</fullName>
    </submittedName>
</protein>
<feature type="chain" id="PRO_5027010971" evidence="2">
    <location>
        <begin position="22"/>
        <end position="292"/>
    </location>
</feature>
<name>A0A6P1SZ47_9RHOB</name>
<feature type="signal peptide" evidence="2">
    <location>
        <begin position="1"/>
        <end position="21"/>
    </location>
</feature>
<dbReference type="SMART" id="SM00450">
    <property type="entry name" value="RHOD"/>
    <property type="match status" value="2"/>
</dbReference>
<dbReference type="Gene3D" id="3.40.250.10">
    <property type="entry name" value="Rhodanese-like domain"/>
    <property type="match status" value="2"/>
</dbReference>
<accession>A0A6P1SZ47</accession>
<dbReference type="InterPro" id="IPR051126">
    <property type="entry name" value="Thiosulfate_sulfurtransferase"/>
</dbReference>
<evidence type="ECO:0000256" key="1">
    <source>
        <dbReference type="ARBA" id="ARBA00022737"/>
    </source>
</evidence>
<gene>
    <name evidence="4" type="ORF">GO499_07320</name>
</gene>
<proteinExistence type="predicted"/>
<dbReference type="PROSITE" id="PS50206">
    <property type="entry name" value="RHODANESE_3"/>
    <property type="match status" value="2"/>
</dbReference>
<dbReference type="GO" id="GO:0016740">
    <property type="term" value="F:transferase activity"/>
    <property type="evidence" value="ECO:0007669"/>
    <property type="project" value="UniProtKB-KW"/>
</dbReference>
<keyword evidence="4" id="KW-0808">Transferase</keyword>
<dbReference type="SUPFAM" id="SSF52821">
    <property type="entry name" value="Rhodanese/Cell cycle control phosphatase"/>
    <property type="match status" value="2"/>
</dbReference>
<dbReference type="AlphaFoldDB" id="A0A6P1SZ47"/>
<dbReference type="RefSeq" id="WP_161861582.1">
    <property type="nucleotide sequence ID" value="NZ_CP046620.1"/>
</dbReference>
<keyword evidence="1" id="KW-0677">Repeat</keyword>
<keyword evidence="5" id="KW-1185">Reference proteome</keyword>
<organism evidence="4 5">
    <name type="scientific">Algicella marina</name>
    <dbReference type="NCBI Taxonomy" id="2683284"/>
    <lineage>
        <taxon>Bacteria</taxon>
        <taxon>Pseudomonadati</taxon>
        <taxon>Pseudomonadota</taxon>
        <taxon>Alphaproteobacteria</taxon>
        <taxon>Rhodobacterales</taxon>
        <taxon>Paracoccaceae</taxon>
        <taxon>Algicella</taxon>
    </lineage>
</organism>
<evidence type="ECO:0000259" key="3">
    <source>
        <dbReference type="PROSITE" id="PS50206"/>
    </source>
</evidence>
<dbReference type="KEGG" id="amaq:GO499_07320"/>
<reference evidence="4 5" key="1">
    <citation type="submission" date="2019-12" db="EMBL/GenBank/DDBJ databases">
        <title>Complete genome sequence of Algicella marina strain 9Alg 56(T) isolated from the red alga Tichocarpus crinitus.</title>
        <authorList>
            <person name="Kim S.-G."/>
            <person name="Nedashkovskaya O.I."/>
        </authorList>
    </citation>
    <scope>NUCLEOTIDE SEQUENCE [LARGE SCALE GENOMIC DNA]</scope>
    <source>
        <strain evidence="4 5">9Alg 56</strain>
    </source>
</reference>
<evidence type="ECO:0000313" key="5">
    <source>
        <dbReference type="Proteomes" id="UP000464495"/>
    </source>
</evidence>
<dbReference type="InterPro" id="IPR036873">
    <property type="entry name" value="Rhodanese-like_dom_sf"/>
</dbReference>
<evidence type="ECO:0000313" key="4">
    <source>
        <dbReference type="EMBL" id="QHQ35017.1"/>
    </source>
</evidence>
<keyword evidence="2" id="KW-0732">Signal</keyword>